<evidence type="ECO:0000256" key="1">
    <source>
        <dbReference type="ARBA" id="ARBA00022448"/>
    </source>
</evidence>
<dbReference type="InterPro" id="IPR015854">
    <property type="entry name" value="ABC_transpr_LolD-like"/>
</dbReference>
<dbReference type="InterPro" id="IPR017911">
    <property type="entry name" value="MacB-like_ATP-bd"/>
</dbReference>
<reference evidence="5 6" key="1">
    <citation type="submission" date="2024-06" db="EMBL/GenBank/DDBJ databases">
        <title>The Natural Products Discovery Center: Release of the First 8490 Sequenced Strains for Exploring Actinobacteria Biosynthetic Diversity.</title>
        <authorList>
            <person name="Kalkreuter E."/>
            <person name="Kautsar S.A."/>
            <person name="Yang D."/>
            <person name="Bader C.D."/>
            <person name="Teijaro C.N."/>
            <person name="Fluegel L."/>
            <person name="Davis C.M."/>
            <person name="Simpson J.R."/>
            <person name="Lauterbach L."/>
            <person name="Steele A.D."/>
            <person name="Gui C."/>
            <person name="Meng S."/>
            <person name="Li G."/>
            <person name="Viehrig K."/>
            <person name="Ye F."/>
            <person name="Su P."/>
            <person name="Kiefer A.F."/>
            <person name="Nichols A."/>
            <person name="Cepeda A.J."/>
            <person name="Yan W."/>
            <person name="Fan B."/>
            <person name="Jiang Y."/>
            <person name="Adhikari A."/>
            <person name="Zheng C.-J."/>
            <person name="Schuster L."/>
            <person name="Cowan T.M."/>
            <person name="Smanski M.J."/>
            <person name="Chevrette M.G."/>
            <person name="De Carvalho L.P.S."/>
            <person name="Shen B."/>
        </authorList>
    </citation>
    <scope>NUCLEOTIDE SEQUENCE [LARGE SCALE GENOMIC DNA]</scope>
    <source>
        <strain evidence="5 6">NPDC006337</strain>
    </source>
</reference>
<dbReference type="Proteomes" id="UP001550378">
    <property type="component" value="Unassembled WGS sequence"/>
</dbReference>
<dbReference type="CDD" id="cd03255">
    <property type="entry name" value="ABC_MJ0796_LolCDE_FtsE"/>
    <property type="match status" value="1"/>
</dbReference>
<evidence type="ECO:0000313" key="5">
    <source>
        <dbReference type="EMBL" id="MEU0711619.1"/>
    </source>
</evidence>
<dbReference type="InterPro" id="IPR003593">
    <property type="entry name" value="AAA+_ATPase"/>
</dbReference>
<dbReference type="PANTHER" id="PTHR24220:SF659">
    <property type="entry name" value="TRANSPORTER, PUTATIVE-RELATED"/>
    <property type="match status" value="1"/>
</dbReference>
<keyword evidence="2" id="KW-0547">Nucleotide-binding</keyword>
<dbReference type="InterPro" id="IPR003439">
    <property type="entry name" value="ABC_transporter-like_ATP-bd"/>
</dbReference>
<evidence type="ECO:0000256" key="3">
    <source>
        <dbReference type="ARBA" id="ARBA00022840"/>
    </source>
</evidence>
<protein>
    <submittedName>
        <fullName evidence="5">ABC transporter ATP-binding protein</fullName>
    </submittedName>
</protein>
<evidence type="ECO:0000256" key="2">
    <source>
        <dbReference type="ARBA" id="ARBA00022741"/>
    </source>
</evidence>
<evidence type="ECO:0000259" key="4">
    <source>
        <dbReference type="PROSITE" id="PS50893"/>
    </source>
</evidence>
<dbReference type="PROSITE" id="PS50893">
    <property type="entry name" value="ABC_TRANSPORTER_2"/>
    <property type="match status" value="1"/>
</dbReference>
<feature type="domain" description="ABC transporter" evidence="4">
    <location>
        <begin position="5"/>
        <end position="229"/>
    </location>
</feature>
<dbReference type="InterPro" id="IPR027417">
    <property type="entry name" value="P-loop_NTPase"/>
</dbReference>
<name>A0ABV2WE35_9ACTN</name>
<dbReference type="SUPFAM" id="SSF52540">
    <property type="entry name" value="P-loop containing nucleoside triphosphate hydrolases"/>
    <property type="match status" value="1"/>
</dbReference>
<dbReference type="Pfam" id="PF00005">
    <property type="entry name" value="ABC_tran"/>
    <property type="match status" value="1"/>
</dbReference>
<keyword evidence="1" id="KW-0813">Transport</keyword>
<evidence type="ECO:0000313" key="6">
    <source>
        <dbReference type="Proteomes" id="UP001550378"/>
    </source>
</evidence>
<sequence>MNHVIELEGVAKRYDGAGAPALGPLTLGVAEGEALAVTGPSGSGKSTLLNLVAGLDRPTDGTVTVAGRRVDRLSEHALARFRRAHIGIAFQFFNLLDDLTVIDNIRLPAQLTGTGRRAAAARAGELMEMLGIQQHAHAYPGRLSGGERQRVGIARALINRPELLLADEPTGALDTAAGHGVRDLLRELHRGGQTIVLVTHDLALAEACASRTIHLVDGRLVLDTYARDAR</sequence>
<proteinExistence type="predicted"/>
<dbReference type="Gene3D" id="3.40.50.300">
    <property type="entry name" value="P-loop containing nucleotide triphosphate hydrolases"/>
    <property type="match status" value="1"/>
</dbReference>
<dbReference type="InterPro" id="IPR017871">
    <property type="entry name" value="ABC_transporter-like_CS"/>
</dbReference>
<gene>
    <name evidence="5" type="ORF">ABZ508_30090</name>
</gene>
<keyword evidence="6" id="KW-1185">Reference proteome</keyword>
<dbReference type="PANTHER" id="PTHR24220">
    <property type="entry name" value="IMPORT ATP-BINDING PROTEIN"/>
    <property type="match status" value="1"/>
</dbReference>
<organism evidence="5 6">
    <name type="scientific">Streptomyces lavendulocolor</name>
    <dbReference type="NCBI Taxonomy" id="67316"/>
    <lineage>
        <taxon>Bacteria</taxon>
        <taxon>Bacillati</taxon>
        <taxon>Actinomycetota</taxon>
        <taxon>Actinomycetes</taxon>
        <taxon>Kitasatosporales</taxon>
        <taxon>Streptomycetaceae</taxon>
        <taxon>Streptomyces</taxon>
    </lineage>
</organism>
<dbReference type="SMART" id="SM00382">
    <property type="entry name" value="AAA"/>
    <property type="match status" value="1"/>
</dbReference>
<dbReference type="RefSeq" id="WP_064067878.1">
    <property type="nucleotide sequence ID" value="NZ_JBEXZP010000339.1"/>
</dbReference>
<keyword evidence="3 5" id="KW-0067">ATP-binding</keyword>
<accession>A0ABV2WE35</accession>
<dbReference type="PROSITE" id="PS00211">
    <property type="entry name" value="ABC_TRANSPORTER_1"/>
    <property type="match status" value="1"/>
</dbReference>
<dbReference type="GO" id="GO:0005524">
    <property type="term" value="F:ATP binding"/>
    <property type="evidence" value="ECO:0007669"/>
    <property type="project" value="UniProtKB-KW"/>
</dbReference>
<dbReference type="EMBL" id="JBEXZR010000038">
    <property type="protein sequence ID" value="MEU0711619.1"/>
    <property type="molecule type" value="Genomic_DNA"/>
</dbReference>
<comment type="caution">
    <text evidence="5">The sequence shown here is derived from an EMBL/GenBank/DDBJ whole genome shotgun (WGS) entry which is preliminary data.</text>
</comment>